<keyword evidence="3" id="KW-1185">Reference proteome</keyword>
<reference evidence="2 3" key="1">
    <citation type="submission" date="2019-08" db="EMBL/GenBank/DDBJ databases">
        <title>Microbispora tritici sp. nov., a novel actinomycete isolated from a root of wheat (Triticum aestivum L.).</title>
        <authorList>
            <person name="Klykleung N."/>
            <person name="Tanasupawat S."/>
        </authorList>
    </citation>
    <scope>NUCLEOTIDE SEQUENCE [LARGE SCALE GENOMIC DNA]</scope>
    <source>
        <strain evidence="2 3">MT50</strain>
    </source>
</reference>
<comment type="caution">
    <text evidence="2">The sequence shown here is derived from an EMBL/GenBank/DDBJ whole genome shotgun (WGS) entry which is preliminary data.</text>
</comment>
<feature type="compositionally biased region" description="Basic and acidic residues" evidence="1">
    <location>
        <begin position="50"/>
        <end position="63"/>
    </location>
</feature>
<evidence type="ECO:0000256" key="1">
    <source>
        <dbReference type="SAM" id="MobiDB-lite"/>
    </source>
</evidence>
<dbReference type="RefSeq" id="WP_154956720.1">
    <property type="nucleotide sequence ID" value="NZ_VSEX01000055.1"/>
</dbReference>
<evidence type="ECO:0000313" key="3">
    <source>
        <dbReference type="Proteomes" id="UP000322810"/>
    </source>
</evidence>
<gene>
    <name evidence="2" type="ORF">FXF59_26435</name>
</gene>
<name>A0ABY3LRP5_9ACTN</name>
<protein>
    <submittedName>
        <fullName evidence="2">Uncharacterized protein</fullName>
    </submittedName>
</protein>
<accession>A0ABY3LRP5</accession>
<evidence type="ECO:0000313" key="2">
    <source>
        <dbReference type="EMBL" id="TYB51387.1"/>
    </source>
</evidence>
<proteinExistence type="predicted"/>
<dbReference type="Proteomes" id="UP000322810">
    <property type="component" value="Unassembled WGS sequence"/>
</dbReference>
<feature type="compositionally biased region" description="Basic and acidic residues" evidence="1">
    <location>
        <begin position="31"/>
        <end position="41"/>
    </location>
</feature>
<organism evidence="2 3">
    <name type="scientific">Microbispora tritici</name>
    <dbReference type="NCBI Taxonomy" id="2604471"/>
    <lineage>
        <taxon>Bacteria</taxon>
        <taxon>Bacillati</taxon>
        <taxon>Actinomycetota</taxon>
        <taxon>Actinomycetes</taxon>
        <taxon>Streptosporangiales</taxon>
        <taxon>Streptosporangiaceae</taxon>
        <taxon>Microbispora</taxon>
    </lineage>
</organism>
<dbReference type="EMBL" id="VSEX01000055">
    <property type="protein sequence ID" value="TYB51387.1"/>
    <property type="molecule type" value="Genomic_DNA"/>
</dbReference>
<sequence>MAARGGPANGRGGAPSCPPPRHNFVSIPPIRSERPAFDLRYPRAGGKPGEPPETKRDFFDPNA</sequence>
<feature type="region of interest" description="Disordered" evidence="1">
    <location>
        <begin position="1"/>
        <end position="63"/>
    </location>
</feature>